<name>A0ACD1H8F2_9EURO</name>
<dbReference type="EMBL" id="KZ824958">
    <property type="protein sequence ID" value="RAH69847.1"/>
    <property type="molecule type" value="Genomic_DNA"/>
</dbReference>
<gene>
    <name evidence="1" type="ORF">BO66DRAFT_401875</name>
</gene>
<accession>A0ACD1H8F2</accession>
<organism evidence="1 2">
    <name type="scientific">Aspergillus aculeatinus CBS 121060</name>
    <dbReference type="NCBI Taxonomy" id="1448322"/>
    <lineage>
        <taxon>Eukaryota</taxon>
        <taxon>Fungi</taxon>
        <taxon>Dikarya</taxon>
        <taxon>Ascomycota</taxon>
        <taxon>Pezizomycotina</taxon>
        <taxon>Eurotiomycetes</taxon>
        <taxon>Eurotiomycetidae</taxon>
        <taxon>Eurotiales</taxon>
        <taxon>Aspergillaceae</taxon>
        <taxon>Aspergillus</taxon>
        <taxon>Aspergillus subgen. Circumdati</taxon>
    </lineage>
</organism>
<dbReference type="Proteomes" id="UP000249661">
    <property type="component" value="Unassembled WGS sequence"/>
</dbReference>
<keyword evidence="2" id="KW-1185">Reference proteome</keyword>
<sequence>MSMIFKPERQLRLPTTDLLSYIFGDPEYDPNEQVGPITKIYIDAYNPTHTISCNGARKMVKQLIRGLQDSGLEPGDCVVIHSFNNIYYSVLVLAIIGAGGVFTGTNPSCTTSELVHHLRISKARYLISEPDLILPILEAAREVNLPEGNCWVLDTYEASTDVAPRNDLFTISNGLSSWRTLLTHGEAEWQRFDNLTTARDTTAARFLSSGTTGLPKAVDITHYNLVAQHTLVFEAHPRPYRMTSLIALPVFHAAIAPLVHIGALRSGYTMYIMRRFELGSYLRFVKQYAVTDLIVVPPILTAILASDSPGRETGLKRVRNVVCGAAPLDKDTQGRVVRELLPEGVPLTQGWGMTETCCAAMMLPYPEVDATGSVGRLVPNVEAKLIDDNGENLSAYDVPGELCIRGPTVTPGYHDNPAANESAFDADGWLKTGDVAICDSVTRKWYIVDRKKELIKVRGFQVAPSELEAVLLSHPAVVDAAVVGVCDPLHGSERPRAFVVANPGELLRGDEVRRYAAERLAGYKDISGGVRVVEAIPRNASGKILRRVLRGLAEYDAESGRPNSKL</sequence>
<reference evidence="1" key="1">
    <citation type="submission" date="2018-02" db="EMBL/GenBank/DDBJ databases">
        <title>The genomes of Aspergillus section Nigri reveals drivers in fungal speciation.</title>
        <authorList>
            <consortium name="DOE Joint Genome Institute"/>
            <person name="Vesth T.C."/>
            <person name="Nybo J."/>
            <person name="Theobald S."/>
            <person name="Brandl J."/>
            <person name="Frisvad J.C."/>
            <person name="Nielsen K.F."/>
            <person name="Lyhne E.K."/>
            <person name="Kogle M.E."/>
            <person name="Kuo A."/>
            <person name="Riley R."/>
            <person name="Clum A."/>
            <person name="Nolan M."/>
            <person name="Lipzen A."/>
            <person name="Salamov A."/>
            <person name="Henrissat B."/>
            <person name="Wiebenga A."/>
            <person name="De vries R.P."/>
            <person name="Grigoriev I.V."/>
            <person name="Mortensen U.H."/>
            <person name="Andersen M.R."/>
            <person name="Baker S.E."/>
        </authorList>
    </citation>
    <scope>NUCLEOTIDE SEQUENCE</scope>
    <source>
        <strain evidence="1">CBS 121060</strain>
    </source>
</reference>
<evidence type="ECO:0000313" key="2">
    <source>
        <dbReference type="Proteomes" id="UP000249661"/>
    </source>
</evidence>
<proteinExistence type="predicted"/>
<protein>
    <submittedName>
        <fullName evidence="1">Acetyl-CoA synthetase-like protein</fullName>
    </submittedName>
</protein>
<evidence type="ECO:0000313" key="1">
    <source>
        <dbReference type="EMBL" id="RAH69847.1"/>
    </source>
</evidence>